<keyword evidence="2" id="KW-0812">Transmembrane</keyword>
<evidence type="ECO:0000256" key="1">
    <source>
        <dbReference type="SAM" id="MobiDB-lite"/>
    </source>
</evidence>
<sequence>MPSAEPSAGNLADQQLDSLLELGSKAFNFISNVEVPANDSPRSPGAPTEPRASPLSSIASMLSGGGGQCFKTCGMEDIQNAATKAAELFTSLRSCALVLTVVTVVCMLILTTVITFRLLRSRVRVDDSQQSRVHLLDRTLSLFNGREQKAPPPPPKDDLEKSTVFCVRVEFEFEKLESSRVRVEFQFEKLESSRVRVEFEFEKFESSRVRVEFEEDSPLPLCDWRHKGDANVYTSTGTVESLVLSFESPVSGDLRSDSLVASDKKWTVRVNEGRKSASLVPVPKFLNNHAPLLQ</sequence>
<keyword evidence="3" id="KW-1185">Reference proteome</keyword>
<keyword evidence="2" id="KW-1133">Transmembrane helix</keyword>
<accession>A0A1I7ZNU8</accession>
<evidence type="ECO:0000313" key="3">
    <source>
        <dbReference type="Proteomes" id="UP000095287"/>
    </source>
</evidence>
<evidence type="ECO:0000313" key="4">
    <source>
        <dbReference type="WBParaSite" id="L893_g28153.t1"/>
    </source>
</evidence>
<protein>
    <submittedName>
        <fullName evidence="4">Transmembrane protein</fullName>
    </submittedName>
</protein>
<evidence type="ECO:0000256" key="2">
    <source>
        <dbReference type="SAM" id="Phobius"/>
    </source>
</evidence>
<feature type="region of interest" description="Disordered" evidence="1">
    <location>
        <begin position="38"/>
        <end position="57"/>
    </location>
</feature>
<dbReference type="Proteomes" id="UP000095287">
    <property type="component" value="Unplaced"/>
</dbReference>
<proteinExistence type="predicted"/>
<name>A0A1I7ZNU8_9BILA</name>
<keyword evidence="2" id="KW-0472">Membrane</keyword>
<dbReference type="AlphaFoldDB" id="A0A1I7ZNU8"/>
<organism evidence="3 4">
    <name type="scientific">Steinernema glaseri</name>
    <dbReference type="NCBI Taxonomy" id="37863"/>
    <lineage>
        <taxon>Eukaryota</taxon>
        <taxon>Metazoa</taxon>
        <taxon>Ecdysozoa</taxon>
        <taxon>Nematoda</taxon>
        <taxon>Chromadorea</taxon>
        <taxon>Rhabditida</taxon>
        <taxon>Tylenchina</taxon>
        <taxon>Panagrolaimomorpha</taxon>
        <taxon>Strongyloidoidea</taxon>
        <taxon>Steinernematidae</taxon>
        <taxon>Steinernema</taxon>
    </lineage>
</organism>
<reference evidence="4" key="1">
    <citation type="submission" date="2016-11" db="UniProtKB">
        <authorList>
            <consortium name="WormBaseParasite"/>
        </authorList>
    </citation>
    <scope>IDENTIFICATION</scope>
</reference>
<feature type="transmembrane region" description="Helical" evidence="2">
    <location>
        <begin position="96"/>
        <end position="119"/>
    </location>
</feature>
<dbReference type="WBParaSite" id="L893_g28153.t1">
    <property type="protein sequence ID" value="L893_g28153.t1"/>
    <property type="gene ID" value="L893_g28153"/>
</dbReference>